<gene>
    <name evidence="1" type="ORF">GCM10007971_32230</name>
</gene>
<proteinExistence type="predicted"/>
<dbReference type="AlphaFoldDB" id="A0A917Y2N6"/>
<organism evidence="1 2">
    <name type="scientific">Oceanobacillus indicireducens</name>
    <dbReference type="NCBI Taxonomy" id="1004261"/>
    <lineage>
        <taxon>Bacteria</taxon>
        <taxon>Bacillati</taxon>
        <taxon>Bacillota</taxon>
        <taxon>Bacilli</taxon>
        <taxon>Bacillales</taxon>
        <taxon>Bacillaceae</taxon>
        <taxon>Oceanobacillus</taxon>
    </lineage>
</organism>
<reference evidence="1" key="1">
    <citation type="journal article" date="2014" name="Int. J. Syst. Evol. Microbiol.">
        <title>Complete genome sequence of Corynebacterium casei LMG S-19264T (=DSM 44701T), isolated from a smear-ripened cheese.</title>
        <authorList>
            <consortium name="US DOE Joint Genome Institute (JGI-PGF)"/>
            <person name="Walter F."/>
            <person name="Albersmeier A."/>
            <person name="Kalinowski J."/>
            <person name="Ruckert C."/>
        </authorList>
    </citation>
    <scope>NUCLEOTIDE SEQUENCE</scope>
    <source>
        <strain evidence="1">JCM 17251</strain>
    </source>
</reference>
<reference evidence="1" key="2">
    <citation type="submission" date="2020-09" db="EMBL/GenBank/DDBJ databases">
        <authorList>
            <person name="Sun Q."/>
            <person name="Ohkuma M."/>
        </authorList>
    </citation>
    <scope>NUCLEOTIDE SEQUENCE</scope>
    <source>
        <strain evidence="1">JCM 17251</strain>
    </source>
</reference>
<dbReference type="Proteomes" id="UP000624041">
    <property type="component" value="Unassembled WGS sequence"/>
</dbReference>
<accession>A0A917Y2N6</accession>
<dbReference type="EMBL" id="BMOS01000031">
    <property type="protein sequence ID" value="GGN64389.1"/>
    <property type="molecule type" value="Genomic_DNA"/>
</dbReference>
<dbReference type="InterPro" id="IPR025072">
    <property type="entry name" value="Fur_reg_FbpA"/>
</dbReference>
<dbReference type="RefSeq" id="WP_188858849.1">
    <property type="nucleotide sequence ID" value="NZ_BMOS01000031.1"/>
</dbReference>
<evidence type="ECO:0008006" key="3">
    <source>
        <dbReference type="Google" id="ProtNLM"/>
    </source>
</evidence>
<protein>
    <recommendedName>
        <fullName evidence="3">Fur-regulated basic protein FbpA</fullName>
    </recommendedName>
</protein>
<name>A0A917Y2N6_9BACI</name>
<keyword evidence="2" id="KW-1185">Reference proteome</keyword>
<evidence type="ECO:0000313" key="1">
    <source>
        <dbReference type="EMBL" id="GGN64389.1"/>
    </source>
</evidence>
<sequence>MQTLHTLHKTDTAAKERKEYLKRELRYMGIYKLPDGRKLDDVSLYTLEWNYVVAKNDAIRAYGEE</sequence>
<comment type="caution">
    <text evidence="1">The sequence shown here is derived from an EMBL/GenBank/DDBJ whole genome shotgun (WGS) entry which is preliminary data.</text>
</comment>
<dbReference type="Pfam" id="PF13076">
    <property type="entry name" value="Fur_reg_FbpA"/>
    <property type="match status" value="1"/>
</dbReference>
<evidence type="ECO:0000313" key="2">
    <source>
        <dbReference type="Proteomes" id="UP000624041"/>
    </source>
</evidence>